<dbReference type="AlphaFoldDB" id="A0A3D8RZ93"/>
<dbReference type="Proteomes" id="UP000256645">
    <property type="component" value="Unassembled WGS sequence"/>
</dbReference>
<feature type="compositionally biased region" description="Low complexity" evidence="1">
    <location>
        <begin position="100"/>
        <end position="129"/>
    </location>
</feature>
<protein>
    <submittedName>
        <fullName evidence="2">Uncharacterized protein</fullName>
    </submittedName>
</protein>
<proteinExistence type="predicted"/>
<sequence length="159" mass="15098">MKINPLTVLSLAAMGINAMPVSVIPGLVVLPHIVSTATTAVKPAVAACAKGSTLVAGVCQKVSIAISPTPASKSPTTSPSPKLVPVLGSSPQPATGPTTSSPYGSCGSASSATCAGGSSSAKPATSPQPATSPAPASPYGSCGSSSSTNCATSSSSSKL</sequence>
<feature type="region of interest" description="Disordered" evidence="1">
    <location>
        <begin position="68"/>
        <end position="159"/>
    </location>
</feature>
<feature type="compositionally biased region" description="Polar residues" evidence="1">
    <location>
        <begin position="89"/>
        <end position="99"/>
    </location>
</feature>
<reference evidence="2 3" key="1">
    <citation type="journal article" date="2018" name="IMA Fungus">
        <title>IMA Genome-F 9: Draft genome sequence of Annulohypoxylon stygium, Aspergillus mulundensis, Berkeleyomyces basicola (syn. Thielaviopsis basicola), Ceratocystis smalleyi, two Cercospora beticola strains, Coleophoma cylindrospora, Fusarium fracticaudum, Phialophora cf. hyalina, and Morchella septimelata.</title>
        <authorList>
            <person name="Wingfield B.D."/>
            <person name="Bills G.F."/>
            <person name="Dong Y."/>
            <person name="Huang W."/>
            <person name="Nel W.J."/>
            <person name="Swalarsk-Parry B.S."/>
            <person name="Vaghefi N."/>
            <person name="Wilken P.M."/>
            <person name="An Z."/>
            <person name="de Beer Z.W."/>
            <person name="De Vos L."/>
            <person name="Chen L."/>
            <person name="Duong T.A."/>
            <person name="Gao Y."/>
            <person name="Hammerbacher A."/>
            <person name="Kikkert J.R."/>
            <person name="Li Y."/>
            <person name="Li H."/>
            <person name="Li K."/>
            <person name="Li Q."/>
            <person name="Liu X."/>
            <person name="Ma X."/>
            <person name="Naidoo K."/>
            <person name="Pethybridge S.J."/>
            <person name="Sun J."/>
            <person name="Steenkamp E.T."/>
            <person name="van der Nest M.A."/>
            <person name="van Wyk S."/>
            <person name="Wingfield M.J."/>
            <person name="Xiong C."/>
            <person name="Yue Q."/>
            <person name="Zhang X."/>
        </authorList>
    </citation>
    <scope>NUCLEOTIDE SEQUENCE [LARGE SCALE GENOMIC DNA]</scope>
    <source>
        <strain evidence="2 3">BP6252</strain>
    </source>
</reference>
<comment type="caution">
    <text evidence="2">The sequence shown here is derived from an EMBL/GenBank/DDBJ whole genome shotgun (WGS) entry which is preliminary data.</text>
</comment>
<keyword evidence="3" id="KW-1185">Reference proteome</keyword>
<organism evidence="2 3">
    <name type="scientific">Coleophoma cylindrospora</name>
    <dbReference type="NCBI Taxonomy" id="1849047"/>
    <lineage>
        <taxon>Eukaryota</taxon>
        <taxon>Fungi</taxon>
        <taxon>Dikarya</taxon>
        <taxon>Ascomycota</taxon>
        <taxon>Pezizomycotina</taxon>
        <taxon>Leotiomycetes</taxon>
        <taxon>Helotiales</taxon>
        <taxon>Dermateaceae</taxon>
        <taxon>Coleophoma</taxon>
    </lineage>
</organism>
<feature type="compositionally biased region" description="Low complexity" evidence="1">
    <location>
        <begin position="68"/>
        <end position="81"/>
    </location>
</feature>
<dbReference type="OrthoDB" id="10623914at2759"/>
<evidence type="ECO:0000313" key="3">
    <source>
        <dbReference type="Proteomes" id="UP000256645"/>
    </source>
</evidence>
<evidence type="ECO:0000256" key="1">
    <source>
        <dbReference type="SAM" id="MobiDB-lite"/>
    </source>
</evidence>
<evidence type="ECO:0000313" key="2">
    <source>
        <dbReference type="EMBL" id="RDW79355.1"/>
    </source>
</evidence>
<gene>
    <name evidence="2" type="ORF">BP6252_03993</name>
</gene>
<dbReference type="EMBL" id="PDLM01000004">
    <property type="protein sequence ID" value="RDW79355.1"/>
    <property type="molecule type" value="Genomic_DNA"/>
</dbReference>
<accession>A0A3D8RZ93</accession>
<feature type="compositionally biased region" description="Low complexity" evidence="1">
    <location>
        <begin position="137"/>
        <end position="159"/>
    </location>
</feature>
<name>A0A3D8RZ93_9HELO</name>